<feature type="compositionally biased region" description="Low complexity" evidence="1">
    <location>
        <begin position="49"/>
        <end position="58"/>
    </location>
</feature>
<proteinExistence type="predicted"/>
<keyword evidence="3" id="KW-1185">Reference proteome</keyword>
<organism evidence="2 3">
    <name type="scientific">Opisthorchis viverrini</name>
    <name type="common">Southeast Asian liver fluke</name>
    <dbReference type="NCBI Taxonomy" id="6198"/>
    <lineage>
        <taxon>Eukaryota</taxon>
        <taxon>Metazoa</taxon>
        <taxon>Spiralia</taxon>
        <taxon>Lophotrochozoa</taxon>
        <taxon>Platyhelminthes</taxon>
        <taxon>Trematoda</taxon>
        <taxon>Digenea</taxon>
        <taxon>Opisthorchiida</taxon>
        <taxon>Opisthorchiata</taxon>
        <taxon>Opisthorchiidae</taxon>
        <taxon>Opisthorchis</taxon>
    </lineage>
</organism>
<reference evidence="2 3" key="1">
    <citation type="submission" date="2013-11" db="EMBL/GenBank/DDBJ databases">
        <title>Opisthorchis viverrini - life in the bile duct.</title>
        <authorList>
            <person name="Young N.D."/>
            <person name="Nagarajan N."/>
            <person name="Lin S.J."/>
            <person name="Korhonen P.K."/>
            <person name="Jex A.R."/>
            <person name="Hall R.S."/>
            <person name="Safavi-Hemami H."/>
            <person name="Kaewkong W."/>
            <person name="Bertrand D."/>
            <person name="Gao S."/>
            <person name="Seet Q."/>
            <person name="Wongkham S."/>
            <person name="Teh B.T."/>
            <person name="Wongkham C."/>
            <person name="Intapan P.M."/>
            <person name="Maleewong W."/>
            <person name="Yang X."/>
            <person name="Hu M."/>
            <person name="Wang Z."/>
            <person name="Hofmann A."/>
            <person name="Sternberg P.W."/>
            <person name="Tan P."/>
            <person name="Wang J."/>
            <person name="Gasser R.B."/>
        </authorList>
    </citation>
    <scope>NUCLEOTIDE SEQUENCE [LARGE SCALE GENOMIC DNA]</scope>
</reference>
<dbReference type="OrthoDB" id="10066259at2759"/>
<dbReference type="Proteomes" id="UP000054324">
    <property type="component" value="Unassembled WGS sequence"/>
</dbReference>
<dbReference type="KEGG" id="ovi:T265_01322"/>
<evidence type="ECO:0000256" key="1">
    <source>
        <dbReference type="SAM" id="MobiDB-lite"/>
    </source>
</evidence>
<name>A0A075AA49_OPIVI</name>
<gene>
    <name evidence="2" type="ORF">T265_01322</name>
</gene>
<feature type="region of interest" description="Disordered" evidence="1">
    <location>
        <begin position="28"/>
        <end position="58"/>
    </location>
</feature>
<evidence type="ECO:0000313" key="3">
    <source>
        <dbReference type="Proteomes" id="UP000054324"/>
    </source>
</evidence>
<dbReference type="AlphaFoldDB" id="A0A075AA49"/>
<sequence>MVEDMTHPYLRFLTSVLWDIATANDDEELGSPTHKVAENSSAAHDRFRPSASSSSGRWSPRVSVNLMFYLNPNRTVFEKYTHLQPCALAEPTKHGLATYNQWSGPESVHDRNTAIGCTDRANSIESLVYDVLQLNVLHTGRLMIQLARYSRYRTFSRRTS</sequence>
<accession>A0A075AA49</accession>
<dbReference type="CTD" id="20315510"/>
<dbReference type="GeneID" id="20315510"/>
<dbReference type="EMBL" id="KL596632">
    <property type="protein sequence ID" value="KER32635.1"/>
    <property type="molecule type" value="Genomic_DNA"/>
</dbReference>
<dbReference type="RefSeq" id="XP_009163592.1">
    <property type="nucleotide sequence ID" value="XM_009165328.1"/>
</dbReference>
<protein>
    <submittedName>
        <fullName evidence="2">Uncharacterized protein</fullName>
    </submittedName>
</protein>
<evidence type="ECO:0000313" key="2">
    <source>
        <dbReference type="EMBL" id="KER32635.1"/>
    </source>
</evidence>